<accession>A0A2H4SN29</accession>
<proteinExistence type="predicted"/>
<evidence type="ECO:0000313" key="2">
    <source>
        <dbReference type="Proteomes" id="UP000323067"/>
    </source>
</evidence>
<dbReference type="AlphaFoldDB" id="A0A2H4SN29"/>
<reference evidence="1 2" key="1">
    <citation type="journal article" date="2017" name="BMC Genomics">
        <title>Chromosome level assembly and secondary metabolite potential of the parasitic fungus Cordyceps militaris.</title>
        <authorList>
            <person name="Kramer G.J."/>
            <person name="Nodwell J.R."/>
        </authorList>
    </citation>
    <scope>NUCLEOTIDE SEQUENCE [LARGE SCALE GENOMIC DNA]</scope>
    <source>
        <strain evidence="1 2">ATCC 34164</strain>
    </source>
</reference>
<dbReference type="VEuPathDB" id="FungiDB:A9K55_003851"/>
<evidence type="ECO:0000313" key="1">
    <source>
        <dbReference type="EMBL" id="ATY64516.1"/>
    </source>
</evidence>
<dbReference type="OrthoDB" id="3945418at2759"/>
<gene>
    <name evidence="1" type="ORF">A9K55_003851</name>
</gene>
<protein>
    <submittedName>
        <fullName evidence="1">Cytochrome P450 3A17</fullName>
    </submittedName>
</protein>
<dbReference type="VEuPathDB" id="FungiDB:CCM_05285"/>
<name>A0A2H4SN29_CORMI</name>
<dbReference type="Proteomes" id="UP000323067">
    <property type="component" value="Chromosome v"/>
</dbReference>
<sequence length="476" mass="52963">MPFLRQIFNPNTVTMQQYLNVANNDGSFNENVPDASRLSENSSASPQDISDIIALLPPCHTAMLDDALSTLPTHEDLTALSISTPSPIPALTDEGYEILAVKAASIVTGLQELHYQLEADGATYTATHDINQVAQVFCAEKMRFFVAAFFRLTHIHFPLVHCASFGTPETSTFLILAVTIFGSSRCAAFKHTIHAQRFTKLADEYIYREVERLNQGYINHLTLAQLQTLQAAVAMTNFMMNHNDWSLRERARLKRLPTLIRSFIFNETAVRVASMTAAIDWNQARVFYCPPALTIGEMKCSLPSHRELWDAPKATAYIVAKEMVDLARLASTQRLGTSIAEFVSALMANSFFMDAEICHGNVTLESLSAPITAITALTISACQMNMLAGAQLSIVRAIARWMALWDHITQDMDPQLLLKAGLTRHCHENCTLALHLIETWQADPGHIYFQSVGHQSLVPIYSLVMLHDQGKLESCY</sequence>
<organism evidence="1 2">
    <name type="scientific">Cordyceps militaris</name>
    <name type="common">Caterpillar fungus</name>
    <name type="synonym">Clavaria militaris</name>
    <dbReference type="NCBI Taxonomy" id="73501"/>
    <lineage>
        <taxon>Eukaryota</taxon>
        <taxon>Fungi</taxon>
        <taxon>Dikarya</taxon>
        <taxon>Ascomycota</taxon>
        <taxon>Pezizomycotina</taxon>
        <taxon>Sordariomycetes</taxon>
        <taxon>Hypocreomycetidae</taxon>
        <taxon>Hypocreales</taxon>
        <taxon>Cordycipitaceae</taxon>
        <taxon>Cordyceps</taxon>
    </lineage>
</organism>
<dbReference type="EMBL" id="CP023325">
    <property type="protein sequence ID" value="ATY64516.1"/>
    <property type="molecule type" value="Genomic_DNA"/>
</dbReference>